<dbReference type="Proteomes" id="UP000055590">
    <property type="component" value="Chromosome"/>
</dbReference>
<keyword evidence="5 8" id="KW-0653">Protein transport</keyword>
<feature type="transmembrane region" description="Helical" evidence="9">
    <location>
        <begin position="18"/>
        <end position="35"/>
    </location>
</feature>
<gene>
    <name evidence="11" type="ORF">AKJ08_2717</name>
</gene>
<keyword evidence="7 9" id="KW-0472">Membrane</keyword>
<evidence type="ECO:0000256" key="4">
    <source>
        <dbReference type="ARBA" id="ARBA00022692"/>
    </source>
</evidence>
<dbReference type="OrthoDB" id="9805133at2"/>
<comment type="similarity">
    <text evidence="8">Belongs to the exbB/tolQ family.</text>
</comment>
<dbReference type="GO" id="GO:0005886">
    <property type="term" value="C:plasma membrane"/>
    <property type="evidence" value="ECO:0007669"/>
    <property type="project" value="UniProtKB-SubCell"/>
</dbReference>
<name>A0A0K1PFN3_9BACT</name>
<reference evidence="11 12" key="1">
    <citation type="submission" date="2015-08" db="EMBL/GenBank/DDBJ databases">
        <authorList>
            <person name="Babu N.S."/>
            <person name="Beckwith C.J."/>
            <person name="Beseler K.G."/>
            <person name="Brison A."/>
            <person name="Carone J.V."/>
            <person name="Caskin T.P."/>
            <person name="Diamond M."/>
            <person name="Durham M.E."/>
            <person name="Foxe J.M."/>
            <person name="Go M."/>
            <person name="Henderson B.A."/>
            <person name="Jones I.B."/>
            <person name="McGettigan J.A."/>
            <person name="Micheletti S.J."/>
            <person name="Nasrallah M.E."/>
            <person name="Ortiz D."/>
            <person name="Piller C.R."/>
            <person name="Privatt S.R."/>
            <person name="Schneider S.L."/>
            <person name="Sharp S."/>
            <person name="Smith T.C."/>
            <person name="Stanton J.D."/>
            <person name="Ullery H.E."/>
            <person name="Wilson R.J."/>
            <person name="Serrano M.G."/>
            <person name="Buck G."/>
            <person name="Lee V."/>
            <person name="Wang Y."/>
            <person name="Carvalho R."/>
            <person name="Voegtly L."/>
            <person name="Shi R."/>
            <person name="Duckworth R."/>
            <person name="Johnson A."/>
            <person name="Loviza R."/>
            <person name="Walstead R."/>
            <person name="Shah Z."/>
            <person name="Kiflezghi M."/>
            <person name="Wade K."/>
            <person name="Ball S.L."/>
            <person name="Bradley K.W."/>
            <person name="Asai D.J."/>
            <person name="Bowman C.A."/>
            <person name="Russell D.A."/>
            <person name="Pope W.H."/>
            <person name="Jacobs-Sera D."/>
            <person name="Hendrix R.W."/>
            <person name="Hatfull G.F."/>
        </authorList>
    </citation>
    <scope>NUCLEOTIDE SEQUENCE [LARGE SCALE GENOMIC DNA]</scope>
    <source>
        <strain evidence="11 12">DSM 27710</strain>
    </source>
</reference>
<evidence type="ECO:0000256" key="1">
    <source>
        <dbReference type="ARBA" id="ARBA00004651"/>
    </source>
</evidence>
<evidence type="ECO:0000313" key="11">
    <source>
        <dbReference type="EMBL" id="AKU92330.1"/>
    </source>
</evidence>
<feature type="domain" description="MotA/TolQ/ExbB proton channel" evidence="10">
    <location>
        <begin position="75"/>
        <end position="194"/>
    </location>
</feature>
<protein>
    <submittedName>
        <fullName evidence="11">MotA/TolQ/ExbB proton channel family protein</fullName>
    </submittedName>
</protein>
<evidence type="ECO:0000256" key="5">
    <source>
        <dbReference type="ARBA" id="ARBA00022927"/>
    </source>
</evidence>
<dbReference type="InterPro" id="IPR050790">
    <property type="entry name" value="ExbB/TolQ_transport"/>
</dbReference>
<evidence type="ECO:0000256" key="3">
    <source>
        <dbReference type="ARBA" id="ARBA00022475"/>
    </source>
</evidence>
<dbReference type="GO" id="GO:0017038">
    <property type="term" value="P:protein import"/>
    <property type="evidence" value="ECO:0007669"/>
    <property type="project" value="TreeGrafter"/>
</dbReference>
<dbReference type="RefSeq" id="WP_050726512.1">
    <property type="nucleotide sequence ID" value="NZ_CP012332.1"/>
</dbReference>
<keyword evidence="6 9" id="KW-1133">Transmembrane helix</keyword>
<keyword evidence="4 9" id="KW-0812">Transmembrane</keyword>
<dbReference type="STRING" id="1391653.AKJ08_2717"/>
<evidence type="ECO:0000256" key="2">
    <source>
        <dbReference type="ARBA" id="ARBA00022448"/>
    </source>
</evidence>
<keyword evidence="12" id="KW-1185">Reference proteome</keyword>
<comment type="subcellular location">
    <subcellularLocation>
        <location evidence="1">Cell membrane</location>
        <topology evidence="1">Multi-pass membrane protein</topology>
    </subcellularLocation>
    <subcellularLocation>
        <location evidence="8">Membrane</location>
        <topology evidence="8">Multi-pass membrane protein</topology>
    </subcellularLocation>
</comment>
<dbReference type="InterPro" id="IPR002898">
    <property type="entry name" value="MotA_ExbB_proton_chnl"/>
</dbReference>
<evidence type="ECO:0000256" key="8">
    <source>
        <dbReference type="RuleBase" id="RU004057"/>
    </source>
</evidence>
<dbReference type="AlphaFoldDB" id="A0A0K1PFN3"/>
<evidence type="ECO:0000256" key="9">
    <source>
        <dbReference type="SAM" id="Phobius"/>
    </source>
</evidence>
<dbReference type="KEGG" id="vin:AKJ08_2717"/>
<organism evidence="11 12">
    <name type="scientific">Vulgatibacter incomptus</name>
    <dbReference type="NCBI Taxonomy" id="1391653"/>
    <lineage>
        <taxon>Bacteria</taxon>
        <taxon>Pseudomonadati</taxon>
        <taxon>Myxococcota</taxon>
        <taxon>Myxococcia</taxon>
        <taxon>Myxococcales</taxon>
        <taxon>Cystobacterineae</taxon>
        <taxon>Vulgatibacteraceae</taxon>
        <taxon>Vulgatibacter</taxon>
    </lineage>
</organism>
<sequence length="211" mass="22215">MRLTDGVFQLFTSVGAEWVLWLLAGLSVASVMLIIERLLFFSRNRLPDAGDLLPLLAAGKFDEVRAAVAGRTGLEAEVLAAALAEAVNGPDSVEEVIAGAIMRHRQPYERYLSFLGTLGNNAPFIGLFGTVIGIIDAFAKLAVGTAAAKGAGASAVMSGISEALVATAVGIFVAIPAVVAFNAYNRWLKTITARTNALGHAVVAYLKREER</sequence>
<dbReference type="PANTHER" id="PTHR30625:SF15">
    <property type="entry name" value="BIOPOLYMER TRANSPORT PROTEIN EXBB"/>
    <property type="match status" value="1"/>
</dbReference>
<feature type="transmembrane region" description="Helical" evidence="9">
    <location>
        <begin position="163"/>
        <end position="184"/>
    </location>
</feature>
<dbReference type="PANTHER" id="PTHR30625">
    <property type="entry name" value="PROTEIN TOLQ"/>
    <property type="match status" value="1"/>
</dbReference>
<proteinExistence type="inferred from homology"/>
<evidence type="ECO:0000256" key="6">
    <source>
        <dbReference type="ARBA" id="ARBA00022989"/>
    </source>
</evidence>
<evidence type="ECO:0000259" key="10">
    <source>
        <dbReference type="Pfam" id="PF01618"/>
    </source>
</evidence>
<dbReference type="PATRIC" id="fig|1391653.3.peg.2819"/>
<dbReference type="Pfam" id="PF01618">
    <property type="entry name" value="MotA_ExbB"/>
    <property type="match status" value="1"/>
</dbReference>
<accession>A0A0K1PFN3</accession>
<keyword evidence="2 8" id="KW-0813">Transport</keyword>
<feature type="transmembrane region" description="Helical" evidence="9">
    <location>
        <begin position="111"/>
        <end position="135"/>
    </location>
</feature>
<evidence type="ECO:0000256" key="7">
    <source>
        <dbReference type="ARBA" id="ARBA00023136"/>
    </source>
</evidence>
<evidence type="ECO:0000313" key="12">
    <source>
        <dbReference type="Proteomes" id="UP000055590"/>
    </source>
</evidence>
<dbReference type="EMBL" id="CP012332">
    <property type="protein sequence ID" value="AKU92330.1"/>
    <property type="molecule type" value="Genomic_DNA"/>
</dbReference>
<keyword evidence="3" id="KW-1003">Cell membrane</keyword>